<proteinExistence type="predicted"/>
<evidence type="ECO:0000313" key="2">
    <source>
        <dbReference type="EMBL" id="KAH3771710.1"/>
    </source>
</evidence>
<evidence type="ECO:0000313" key="3">
    <source>
        <dbReference type="Proteomes" id="UP000828390"/>
    </source>
</evidence>
<keyword evidence="3" id="KW-1185">Reference proteome</keyword>
<comment type="caution">
    <text evidence="2">The sequence shown here is derived from an EMBL/GenBank/DDBJ whole genome shotgun (WGS) entry which is preliminary data.</text>
</comment>
<feature type="signal peptide" evidence="1">
    <location>
        <begin position="1"/>
        <end position="18"/>
    </location>
</feature>
<dbReference type="Proteomes" id="UP000828390">
    <property type="component" value="Unassembled WGS sequence"/>
</dbReference>
<dbReference type="AlphaFoldDB" id="A0A9D4IF51"/>
<keyword evidence="1" id="KW-0732">Signal</keyword>
<dbReference type="EMBL" id="JAIWYP010000009">
    <property type="protein sequence ID" value="KAH3771710.1"/>
    <property type="molecule type" value="Genomic_DNA"/>
</dbReference>
<reference evidence="2" key="2">
    <citation type="submission" date="2020-11" db="EMBL/GenBank/DDBJ databases">
        <authorList>
            <person name="McCartney M.A."/>
            <person name="Auch B."/>
            <person name="Kono T."/>
            <person name="Mallez S."/>
            <person name="Becker A."/>
            <person name="Gohl D.M."/>
            <person name="Silverstein K.A.T."/>
            <person name="Koren S."/>
            <person name="Bechman K.B."/>
            <person name="Herman A."/>
            <person name="Abrahante J.E."/>
            <person name="Garbe J."/>
        </authorList>
    </citation>
    <scope>NUCLEOTIDE SEQUENCE</scope>
    <source>
        <strain evidence="2">Duluth1</strain>
        <tissue evidence="2">Whole animal</tissue>
    </source>
</reference>
<sequence length="90" mass="10007">MMMLLLLLLLLLMMMCLRQPSCGDAVNVTAIATICITRWGLTERYLIPTAPEARQNAPGFTSLGINCIPVSFLAHRERTGEQMDIARVDN</sequence>
<accession>A0A9D4IF51</accession>
<reference evidence="2" key="1">
    <citation type="journal article" date="2019" name="bioRxiv">
        <title>The Genome of the Zebra Mussel, Dreissena polymorpha: A Resource for Invasive Species Research.</title>
        <authorList>
            <person name="McCartney M.A."/>
            <person name="Auch B."/>
            <person name="Kono T."/>
            <person name="Mallez S."/>
            <person name="Zhang Y."/>
            <person name="Obille A."/>
            <person name="Becker A."/>
            <person name="Abrahante J.E."/>
            <person name="Garbe J."/>
            <person name="Badalamenti J.P."/>
            <person name="Herman A."/>
            <person name="Mangelson H."/>
            <person name="Liachko I."/>
            <person name="Sullivan S."/>
            <person name="Sone E.D."/>
            <person name="Koren S."/>
            <person name="Silverstein K.A.T."/>
            <person name="Beckman K.B."/>
            <person name="Gohl D.M."/>
        </authorList>
    </citation>
    <scope>NUCLEOTIDE SEQUENCE</scope>
    <source>
        <strain evidence="2">Duluth1</strain>
        <tissue evidence="2">Whole animal</tissue>
    </source>
</reference>
<protein>
    <recommendedName>
        <fullName evidence="4">Secreted protein</fullName>
    </recommendedName>
</protein>
<feature type="chain" id="PRO_5039610945" description="Secreted protein" evidence="1">
    <location>
        <begin position="19"/>
        <end position="90"/>
    </location>
</feature>
<gene>
    <name evidence="2" type="ORF">DPMN_173038</name>
</gene>
<evidence type="ECO:0008006" key="4">
    <source>
        <dbReference type="Google" id="ProtNLM"/>
    </source>
</evidence>
<name>A0A9D4IF51_DREPO</name>
<evidence type="ECO:0000256" key="1">
    <source>
        <dbReference type="SAM" id="SignalP"/>
    </source>
</evidence>
<organism evidence="2 3">
    <name type="scientific">Dreissena polymorpha</name>
    <name type="common">Zebra mussel</name>
    <name type="synonym">Mytilus polymorpha</name>
    <dbReference type="NCBI Taxonomy" id="45954"/>
    <lineage>
        <taxon>Eukaryota</taxon>
        <taxon>Metazoa</taxon>
        <taxon>Spiralia</taxon>
        <taxon>Lophotrochozoa</taxon>
        <taxon>Mollusca</taxon>
        <taxon>Bivalvia</taxon>
        <taxon>Autobranchia</taxon>
        <taxon>Heteroconchia</taxon>
        <taxon>Euheterodonta</taxon>
        <taxon>Imparidentia</taxon>
        <taxon>Neoheterodontei</taxon>
        <taxon>Myida</taxon>
        <taxon>Dreissenoidea</taxon>
        <taxon>Dreissenidae</taxon>
        <taxon>Dreissena</taxon>
    </lineage>
</organism>